<keyword evidence="2" id="KW-1185">Reference proteome</keyword>
<dbReference type="Proteomes" id="UP000729009">
    <property type="component" value="Unassembled WGS sequence"/>
</dbReference>
<dbReference type="InterPro" id="IPR036388">
    <property type="entry name" value="WH-like_DNA-bd_sf"/>
</dbReference>
<proteinExistence type="predicted"/>
<accession>A0ABD6M8C2</accession>
<name>A0ABD6M8C2_9ENTR</name>
<comment type="caution">
    <text evidence="1">The sequence shown here is derived from an EMBL/GenBank/DDBJ whole genome shotgun (WGS) entry which is preliminary data.</text>
</comment>
<sequence length="208" mass="23265">MISILSKDFYFINGISHLIKKIPSALLKRMPCKGEICIVDVSCIDNFNTLKKKKFCHFIFILKNKNILEMVPNLRNLTFDYSVVSRNDTHDNIYRIIITTLLSIVKGQCLMKGITSPNKTRITPREIQLINYASQGFSVSKIGKLLSISHKGVYALKRCFMVKINSSGMAGLYFAVGEMNVISSIISVQGAEGGGDHAQTFYCRSISP</sequence>
<protein>
    <recommendedName>
        <fullName evidence="3">HTH luxR-type domain-containing protein</fullName>
    </recommendedName>
</protein>
<dbReference type="RefSeq" id="WP_174361513.1">
    <property type="nucleotide sequence ID" value="NZ_SUQN01000011.1"/>
</dbReference>
<evidence type="ECO:0000313" key="1">
    <source>
        <dbReference type="EMBL" id="NTZ52939.1"/>
    </source>
</evidence>
<evidence type="ECO:0000313" key="2">
    <source>
        <dbReference type="Proteomes" id="UP000729009"/>
    </source>
</evidence>
<organism evidence="1 2">
    <name type="scientific">Citrobacter gillenii</name>
    <dbReference type="NCBI Taxonomy" id="67828"/>
    <lineage>
        <taxon>Bacteria</taxon>
        <taxon>Pseudomonadati</taxon>
        <taxon>Pseudomonadota</taxon>
        <taxon>Gammaproteobacteria</taxon>
        <taxon>Enterobacterales</taxon>
        <taxon>Enterobacteriaceae</taxon>
        <taxon>Citrobacter</taxon>
        <taxon>Citrobacter freundii complex</taxon>
    </lineage>
</organism>
<evidence type="ECO:0008006" key="3">
    <source>
        <dbReference type="Google" id="ProtNLM"/>
    </source>
</evidence>
<reference evidence="1 2" key="1">
    <citation type="submission" date="2019-05" db="EMBL/GenBank/DDBJ databases">
        <title>Draft genomes of bacterial isolates retrieved from different Forrest soils.</title>
        <authorList>
            <person name="Soares-Castro P."/>
            <person name="Santos P.M."/>
        </authorList>
    </citation>
    <scope>NUCLEOTIDE SEQUENCE [LARGE SCALE GENOMIC DNA]</scope>
    <source>
        <strain evidence="1 2">UMG736</strain>
    </source>
</reference>
<dbReference type="EMBL" id="SUQN01000011">
    <property type="protein sequence ID" value="NTZ52939.1"/>
    <property type="molecule type" value="Genomic_DNA"/>
</dbReference>
<dbReference type="AlphaFoldDB" id="A0ABD6M8C2"/>
<gene>
    <name evidence="1" type="ORF">FCH32_21975</name>
</gene>
<dbReference type="SUPFAM" id="SSF46894">
    <property type="entry name" value="C-terminal effector domain of the bipartite response regulators"/>
    <property type="match status" value="1"/>
</dbReference>
<dbReference type="Gene3D" id="1.10.10.10">
    <property type="entry name" value="Winged helix-like DNA-binding domain superfamily/Winged helix DNA-binding domain"/>
    <property type="match status" value="1"/>
</dbReference>
<dbReference type="InterPro" id="IPR016032">
    <property type="entry name" value="Sig_transdc_resp-reg_C-effctor"/>
</dbReference>